<proteinExistence type="inferred from homology"/>
<dbReference type="InterPro" id="IPR013783">
    <property type="entry name" value="Ig-like_fold"/>
</dbReference>
<dbReference type="Pfam" id="PF01403">
    <property type="entry name" value="Sema"/>
    <property type="match status" value="1"/>
</dbReference>
<keyword evidence="7" id="KW-0677">Repeat</keyword>
<dbReference type="InterPro" id="IPR016201">
    <property type="entry name" value="PSI"/>
</dbReference>
<dbReference type="PANTHER" id="PTHR22625:SF70">
    <property type="entry name" value="PLEXIN A, ISOFORM A"/>
    <property type="match status" value="1"/>
</dbReference>
<dbReference type="Gene3D" id="2.130.10.10">
    <property type="entry name" value="YVTN repeat-like/Quinoprotein amine dehydrogenase"/>
    <property type="match status" value="1"/>
</dbReference>
<organism evidence="18">
    <name type="scientific">Cacopsylla melanoneura</name>
    <dbReference type="NCBI Taxonomy" id="428564"/>
    <lineage>
        <taxon>Eukaryota</taxon>
        <taxon>Metazoa</taxon>
        <taxon>Ecdysozoa</taxon>
        <taxon>Arthropoda</taxon>
        <taxon>Hexapoda</taxon>
        <taxon>Insecta</taxon>
        <taxon>Pterygota</taxon>
        <taxon>Neoptera</taxon>
        <taxon>Paraneoptera</taxon>
        <taxon>Hemiptera</taxon>
        <taxon>Sternorrhyncha</taxon>
        <taxon>Psylloidea</taxon>
        <taxon>Psyllidae</taxon>
        <taxon>Psyllinae</taxon>
        <taxon>Cacopsylla</taxon>
    </lineage>
</organism>
<dbReference type="SMART" id="SM00630">
    <property type="entry name" value="Sema"/>
    <property type="match status" value="1"/>
</dbReference>
<feature type="domain" description="Sema" evidence="17">
    <location>
        <begin position="7"/>
        <end position="487"/>
    </location>
</feature>
<dbReference type="Pfam" id="PF01437">
    <property type="entry name" value="PSI"/>
    <property type="match status" value="1"/>
</dbReference>
<evidence type="ECO:0000256" key="7">
    <source>
        <dbReference type="ARBA" id="ARBA00022737"/>
    </source>
</evidence>
<comment type="similarity">
    <text evidence="2">Belongs to the plexin family.</text>
</comment>
<dbReference type="InterPro" id="IPR002165">
    <property type="entry name" value="Plexin_repeat"/>
</dbReference>
<dbReference type="InterPro" id="IPR041362">
    <property type="entry name" value="TIG2_plexin"/>
</dbReference>
<dbReference type="GO" id="GO:0017154">
    <property type="term" value="F:semaphorin receptor activity"/>
    <property type="evidence" value="ECO:0007669"/>
    <property type="project" value="InterPro"/>
</dbReference>
<evidence type="ECO:0000256" key="16">
    <source>
        <dbReference type="SAM" id="SignalP"/>
    </source>
</evidence>
<dbReference type="Gene3D" id="2.60.40.10">
    <property type="entry name" value="Immunoglobulins"/>
    <property type="match status" value="2"/>
</dbReference>
<evidence type="ECO:0000256" key="14">
    <source>
        <dbReference type="ARBA" id="ARBA00023180"/>
    </source>
</evidence>
<dbReference type="GO" id="GO:0120025">
    <property type="term" value="C:plasma membrane bounded cell projection"/>
    <property type="evidence" value="ECO:0007669"/>
    <property type="project" value="UniProtKB-ARBA"/>
</dbReference>
<evidence type="ECO:0000256" key="2">
    <source>
        <dbReference type="ARBA" id="ARBA00010297"/>
    </source>
</evidence>
<accession>A0A8D8Y9V6</accession>
<evidence type="ECO:0000256" key="4">
    <source>
        <dbReference type="ARBA" id="ARBA00022475"/>
    </source>
</evidence>
<evidence type="ECO:0000256" key="6">
    <source>
        <dbReference type="ARBA" id="ARBA00022729"/>
    </source>
</evidence>
<dbReference type="EMBL" id="HBUF01368227">
    <property type="protein sequence ID" value="CAG6724760.1"/>
    <property type="molecule type" value="Transcribed_RNA"/>
</dbReference>
<keyword evidence="13" id="KW-0675">Receptor</keyword>
<dbReference type="InterPro" id="IPR036352">
    <property type="entry name" value="Semap_dom_sf"/>
</dbReference>
<dbReference type="PROSITE" id="PS51004">
    <property type="entry name" value="SEMA"/>
    <property type="match status" value="1"/>
</dbReference>
<dbReference type="GO" id="GO:0002116">
    <property type="term" value="C:semaphorin receptor complex"/>
    <property type="evidence" value="ECO:0007669"/>
    <property type="project" value="TreeGrafter"/>
</dbReference>
<evidence type="ECO:0000256" key="10">
    <source>
        <dbReference type="ARBA" id="ARBA00022989"/>
    </source>
</evidence>
<comment type="caution">
    <text evidence="15">Lacks conserved residue(s) required for the propagation of feature annotation.</text>
</comment>
<evidence type="ECO:0000256" key="1">
    <source>
        <dbReference type="ARBA" id="ARBA00004251"/>
    </source>
</evidence>
<evidence type="ECO:0000256" key="12">
    <source>
        <dbReference type="ARBA" id="ARBA00023157"/>
    </source>
</evidence>
<comment type="subcellular location">
    <subcellularLocation>
        <location evidence="1">Cell membrane</location>
        <topology evidence="1">Single-pass type I membrane protein</topology>
    </subcellularLocation>
</comment>
<keyword evidence="10" id="KW-1133">Transmembrane helix</keyword>
<name>A0A8D8Y9V6_9HEMI</name>
<dbReference type="Pfam" id="PF17960">
    <property type="entry name" value="TIG_plexin"/>
    <property type="match status" value="1"/>
</dbReference>
<evidence type="ECO:0000256" key="9">
    <source>
        <dbReference type="ARBA" id="ARBA00022902"/>
    </source>
</evidence>
<keyword evidence="8" id="KW-0221">Differentiation</keyword>
<dbReference type="FunFam" id="2.60.40.10:FF:000728">
    <property type="entry name" value="Plexin D1"/>
    <property type="match status" value="1"/>
</dbReference>
<dbReference type="InterPro" id="IPR015943">
    <property type="entry name" value="WD40/YVTN_repeat-like_dom_sf"/>
</dbReference>
<evidence type="ECO:0000313" key="18">
    <source>
        <dbReference type="EMBL" id="CAG6724760.1"/>
    </source>
</evidence>
<dbReference type="Gene3D" id="3.30.1680.10">
    <property type="entry name" value="ligand-binding face of the semaphorins, domain 2"/>
    <property type="match status" value="1"/>
</dbReference>
<evidence type="ECO:0000256" key="11">
    <source>
        <dbReference type="ARBA" id="ARBA00023136"/>
    </source>
</evidence>
<dbReference type="AlphaFoldDB" id="A0A8D8Y9V6"/>
<keyword evidence="9" id="KW-0524">Neurogenesis</keyword>
<dbReference type="GO" id="GO:0007399">
    <property type="term" value="P:nervous system development"/>
    <property type="evidence" value="ECO:0007669"/>
    <property type="project" value="UniProtKB-KW"/>
</dbReference>
<dbReference type="Pfam" id="PF24479">
    <property type="entry name" value="PSI_PlexinA-B"/>
    <property type="match status" value="1"/>
</dbReference>
<evidence type="ECO:0000256" key="8">
    <source>
        <dbReference type="ARBA" id="ARBA00022782"/>
    </source>
</evidence>
<dbReference type="FunFam" id="2.130.10.10:FF:000451">
    <property type="entry name" value="Plexin A4, B"/>
    <property type="match status" value="1"/>
</dbReference>
<evidence type="ECO:0000256" key="15">
    <source>
        <dbReference type="PROSITE-ProRule" id="PRU00352"/>
    </source>
</evidence>
<evidence type="ECO:0000256" key="3">
    <source>
        <dbReference type="ARBA" id="ARBA00022473"/>
    </source>
</evidence>
<dbReference type="CDD" id="cd11236">
    <property type="entry name" value="Sema_plexin_like"/>
    <property type="match status" value="1"/>
</dbReference>
<dbReference type="SUPFAM" id="SSF103575">
    <property type="entry name" value="Plexin repeat"/>
    <property type="match status" value="1"/>
</dbReference>
<sequence length="850" mass="93643">MFWPLVLLAASFGAGASNSAQDVVRTFSSENGAGSGRFNHLVVDKNTGQIYVGAVNQLYQLTQDLDLIQTELTGPRFDSIDCLTTYCPGNSLFHPSHDQNKVLLIDYFNDRLITCGSVYQGACTIRSLQNISVVVQNVTDPVPVVSNNEEASTIAIIAPGPSNTHVMYVGTTFAGNPGNTSPRTRPGIASRSLDTNSLFQIVNNNVDRHNNTSGSHMFVEKKLEASYIINYVYGFTSEGFSYFLTTQRDTMDDTSPYISKLVRICHNDPKYYSYTEIPITCNSDSEKQYNLVQAGFVGKPGSDLAKDLGIGVMDDVLFAVFAESVNNSNHSNSSSALCVYSLHSIRQNFMKTTEACFLGKGNKGLAFAHGGIRPCVKTNDPINEDFCGSKENHPLGGKQPIKSKSVLNLDVRATAVAATSTGDYTVVFIGTETGHLKKVVVETSSIAIEYGDVKVDEGAIVNADLHLDQKAMHLYVMTERRVSKVKVHECNDCNVYKTCWDCVNRKDPYCGWCSLENKCSLRSECQDSSNDLLSWISYRSRQCPNIVTPCHFQRTTARIILDLTIENLYNFPGQFSCEFSIANGTISTETIKKNNGVTCITPGAELLPTIPAGQHNITTKLSVRSINGPDVVTTSFIFFDCNSYSSCTQCVSSEFPCIWCVNQHRCSHNAKDCSEDSLPVVSRVGQIFKNNLSFCPTIDGTNSSSREILVASNFEKSVNVKVHIVDNFIAQSKFVCLFNIEGRITSVNATLLGDMIYCDRMEFSYTLRQSSIIAPFNVTWGDPNPKPLDNPGNVHLNIYRCRDLADNCGICLSLNEKYGCGWCQSSKSCEILEHCNKGLGIWVEKNLICP</sequence>
<dbReference type="PANTHER" id="PTHR22625">
    <property type="entry name" value="PLEXIN"/>
    <property type="match status" value="1"/>
</dbReference>
<dbReference type="InterPro" id="IPR001627">
    <property type="entry name" value="Semap_dom"/>
</dbReference>
<keyword evidence="14" id="KW-0325">Glycoprotein</keyword>
<feature type="signal peptide" evidence="16">
    <location>
        <begin position="1"/>
        <end position="19"/>
    </location>
</feature>
<dbReference type="InterPro" id="IPR041019">
    <property type="entry name" value="TIG1_plexin"/>
</dbReference>
<keyword evidence="3" id="KW-0217">Developmental protein</keyword>
<keyword evidence="5" id="KW-0812">Transmembrane</keyword>
<evidence type="ECO:0000256" key="5">
    <source>
        <dbReference type="ARBA" id="ARBA00022692"/>
    </source>
</evidence>
<dbReference type="InterPro" id="IPR031148">
    <property type="entry name" value="Plexin"/>
</dbReference>
<dbReference type="GO" id="GO:0005886">
    <property type="term" value="C:plasma membrane"/>
    <property type="evidence" value="ECO:0007669"/>
    <property type="project" value="UniProtKB-SubCell"/>
</dbReference>
<keyword evidence="12" id="KW-1015">Disulfide bond</keyword>
<keyword evidence="4" id="KW-1003">Cell membrane</keyword>
<keyword evidence="11" id="KW-0472">Membrane</keyword>
<dbReference type="GO" id="GO:0030334">
    <property type="term" value="P:regulation of cell migration"/>
    <property type="evidence" value="ECO:0007669"/>
    <property type="project" value="TreeGrafter"/>
</dbReference>
<feature type="chain" id="PRO_5034985076" evidence="16">
    <location>
        <begin position="20"/>
        <end position="850"/>
    </location>
</feature>
<dbReference type="Pfam" id="PF18020">
    <property type="entry name" value="TIG_2"/>
    <property type="match status" value="1"/>
</dbReference>
<dbReference type="GO" id="GO:0030154">
    <property type="term" value="P:cell differentiation"/>
    <property type="evidence" value="ECO:0007669"/>
    <property type="project" value="UniProtKB-KW"/>
</dbReference>
<evidence type="ECO:0000256" key="13">
    <source>
        <dbReference type="ARBA" id="ARBA00023170"/>
    </source>
</evidence>
<keyword evidence="6 16" id="KW-0732">Signal</keyword>
<evidence type="ECO:0000259" key="17">
    <source>
        <dbReference type="PROSITE" id="PS51004"/>
    </source>
</evidence>
<reference evidence="18" key="1">
    <citation type="submission" date="2021-05" db="EMBL/GenBank/DDBJ databases">
        <authorList>
            <person name="Alioto T."/>
            <person name="Alioto T."/>
            <person name="Gomez Garrido J."/>
        </authorList>
    </citation>
    <scope>NUCLEOTIDE SEQUENCE</scope>
</reference>
<dbReference type="SUPFAM" id="SSF101912">
    <property type="entry name" value="Sema domain"/>
    <property type="match status" value="1"/>
</dbReference>
<dbReference type="GO" id="GO:0009653">
    <property type="term" value="P:anatomical structure morphogenesis"/>
    <property type="evidence" value="ECO:0007669"/>
    <property type="project" value="UniProtKB-ARBA"/>
</dbReference>
<dbReference type="SMART" id="SM00423">
    <property type="entry name" value="PSI"/>
    <property type="match status" value="3"/>
</dbReference>
<protein>
    <submittedName>
        <fullName evidence="18">Plexin-A2</fullName>
    </submittedName>
</protein>